<evidence type="ECO:0000313" key="5">
    <source>
        <dbReference type="EMBL" id="OWJ68214.1"/>
    </source>
</evidence>
<dbReference type="PANTHER" id="PTHR43639:SF1">
    <property type="entry name" value="SHORT-CHAIN DEHYDROGENASE_REDUCTASE FAMILY PROTEIN"/>
    <property type="match status" value="1"/>
</dbReference>
<dbReference type="Pfam" id="PF00106">
    <property type="entry name" value="adh_short"/>
    <property type="match status" value="1"/>
</dbReference>
<protein>
    <submittedName>
        <fullName evidence="5">Short chain dehydrogenase</fullName>
    </submittedName>
</protein>
<evidence type="ECO:0000256" key="2">
    <source>
        <dbReference type="ARBA" id="ARBA00023002"/>
    </source>
</evidence>
<evidence type="ECO:0000256" key="1">
    <source>
        <dbReference type="ARBA" id="ARBA00006484"/>
    </source>
</evidence>
<gene>
    <name evidence="5" type="ORF">BWR60_05950</name>
</gene>
<dbReference type="PRINTS" id="PR00080">
    <property type="entry name" value="SDRFAMILY"/>
</dbReference>
<dbReference type="PANTHER" id="PTHR43639">
    <property type="entry name" value="OXIDOREDUCTASE, SHORT-CHAIN DEHYDROGENASE/REDUCTASE FAMILY (AFU_ORTHOLOGUE AFUA_5G02870)"/>
    <property type="match status" value="1"/>
</dbReference>
<dbReference type="NCBIfam" id="NF006597">
    <property type="entry name" value="PRK09134.1"/>
    <property type="match status" value="1"/>
</dbReference>
<dbReference type="GO" id="GO:0016491">
    <property type="term" value="F:oxidoreductase activity"/>
    <property type="evidence" value="ECO:0007669"/>
    <property type="project" value="UniProtKB-KW"/>
</dbReference>
<sequence length="272" mass="29428">MSPAERPVGERPLPPTGKAEPRIAVVTGAAKRIGRAIALDLAKHGWRVAITWHSSVEEAVQTVRDIEAAGTRGLAIRADLTDEAQVEAVMPQAAEGLGGPVSLLVNNASAFRMDTVATATRASWDEHLETNLRAPLVLTQAMARQLPADWPGNVVNMLDQRVWNPTPYFLSYTVAKIGLWTLTRTLAQALAPRIRVNGIGPGPTLKSDRQSEEHFALQWDAVPLRRPTAPQEICDAIRFILSAPAMTGQMIALDGGEHLGWAQPSRGIVPLE</sequence>
<dbReference type="Proteomes" id="UP000196655">
    <property type="component" value="Unassembled WGS sequence"/>
</dbReference>
<dbReference type="InterPro" id="IPR020904">
    <property type="entry name" value="Sc_DH/Rdtase_CS"/>
</dbReference>
<evidence type="ECO:0000256" key="3">
    <source>
        <dbReference type="RuleBase" id="RU000363"/>
    </source>
</evidence>
<keyword evidence="6" id="KW-1185">Reference proteome</keyword>
<proteinExistence type="inferred from homology"/>
<feature type="region of interest" description="Disordered" evidence="4">
    <location>
        <begin position="1"/>
        <end position="20"/>
    </location>
</feature>
<dbReference type="STRING" id="1122125.GCA_000423185_03998"/>
<dbReference type="PROSITE" id="PS00061">
    <property type="entry name" value="ADH_SHORT"/>
    <property type="match status" value="1"/>
</dbReference>
<dbReference type="Gene3D" id="3.40.50.720">
    <property type="entry name" value="NAD(P)-binding Rossmann-like Domain"/>
    <property type="match status" value="1"/>
</dbReference>
<comment type="caution">
    <text evidence="5">The sequence shown here is derived from an EMBL/GenBank/DDBJ whole genome shotgun (WGS) entry which is preliminary data.</text>
</comment>
<keyword evidence="2" id="KW-0560">Oxidoreductase</keyword>
<dbReference type="PRINTS" id="PR00081">
    <property type="entry name" value="GDHRDH"/>
</dbReference>
<evidence type="ECO:0000256" key="4">
    <source>
        <dbReference type="SAM" id="MobiDB-lite"/>
    </source>
</evidence>
<name>A0A211ZSN2_9PROT</name>
<reference evidence="6" key="1">
    <citation type="submission" date="2017-05" db="EMBL/GenBank/DDBJ databases">
        <authorList>
            <person name="Macchi M."/>
            <person name="Festa S."/>
            <person name="Coppotelli B.M."/>
            <person name="Morelli I.S."/>
        </authorList>
    </citation>
    <scope>NUCLEOTIDE SEQUENCE [LARGE SCALE GENOMIC DNA]</scope>
    <source>
        <strain evidence="6">I</strain>
    </source>
</reference>
<dbReference type="OrthoDB" id="9786360at2"/>
<comment type="similarity">
    <text evidence="1 3">Belongs to the short-chain dehydrogenases/reductases (SDR) family.</text>
</comment>
<organism evidence="5 6">
    <name type="scientific">Inquilinus limosus</name>
    <dbReference type="NCBI Taxonomy" id="171674"/>
    <lineage>
        <taxon>Bacteria</taxon>
        <taxon>Pseudomonadati</taxon>
        <taxon>Pseudomonadota</taxon>
        <taxon>Alphaproteobacteria</taxon>
        <taxon>Rhodospirillales</taxon>
        <taxon>Rhodospirillaceae</taxon>
        <taxon>Inquilinus</taxon>
    </lineage>
</organism>
<dbReference type="InterPro" id="IPR002347">
    <property type="entry name" value="SDR_fam"/>
</dbReference>
<evidence type="ECO:0000313" key="6">
    <source>
        <dbReference type="Proteomes" id="UP000196655"/>
    </source>
</evidence>
<dbReference type="InterPro" id="IPR036291">
    <property type="entry name" value="NAD(P)-bd_dom_sf"/>
</dbReference>
<dbReference type="SUPFAM" id="SSF51735">
    <property type="entry name" value="NAD(P)-binding Rossmann-fold domains"/>
    <property type="match status" value="1"/>
</dbReference>
<accession>A0A211ZSN2</accession>
<dbReference type="AlphaFoldDB" id="A0A211ZSN2"/>
<dbReference type="EMBL" id="NHON01000007">
    <property type="protein sequence ID" value="OWJ68214.1"/>
    <property type="molecule type" value="Genomic_DNA"/>
</dbReference>